<gene>
    <name evidence="1" type="ORF">WKI67_33920</name>
</gene>
<comment type="caution">
    <text evidence="1">The sequence shown here is derived from an EMBL/GenBank/DDBJ whole genome shotgun (WGS) entry which is preliminary data.</text>
</comment>
<accession>A0ACC6Q5C7</accession>
<dbReference type="Proteomes" id="UP001377168">
    <property type="component" value="Unassembled WGS sequence"/>
</dbReference>
<organism evidence="1 2">
    <name type="scientific">Streptomyces achmelvichensis</name>
    <dbReference type="NCBI Taxonomy" id="3134111"/>
    <lineage>
        <taxon>Bacteria</taxon>
        <taxon>Bacillati</taxon>
        <taxon>Actinomycetota</taxon>
        <taxon>Actinomycetes</taxon>
        <taxon>Kitasatosporales</taxon>
        <taxon>Streptomycetaceae</taxon>
        <taxon>Streptomyces</taxon>
    </lineage>
</organism>
<proteinExistence type="predicted"/>
<name>A0ACC6Q5C7_9ACTN</name>
<reference evidence="1" key="1">
    <citation type="submission" date="2024-03" db="EMBL/GenBank/DDBJ databases">
        <title>Novel Streptomyces species of biotechnological and ecological value are a feature of Machair soil.</title>
        <authorList>
            <person name="Prole J.R."/>
            <person name="Goodfellow M."/>
            <person name="Allenby N."/>
            <person name="Ward A.C."/>
        </authorList>
    </citation>
    <scope>NUCLEOTIDE SEQUENCE</scope>
    <source>
        <strain evidence="1">MS2.AVA.5</strain>
    </source>
</reference>
<keyword evidence="2" id="KW-1185">Reference proteome</keyword>
<evidence type="ECO:0000313" key="2">
    <source>
        <dbReference type="Proteomes" id="UP001377168"/>
    </source>
</evidence>
<evidence type="ECO:0000313" key="1">
    <source>
        <dbReference type="EMBL" id="MEJ8638367.1"/>
    </source>
</evidence>
<protein>
    <submittedName>
        <fullName evidence="1">Uncharacterized protein</fullName>
    </submittedName>
</protein>
<dbReference type="EMBL" id="JBBKAJ010000022">
    <property type="protein sequence ID" value="MEJ8638367.1"/>
    <property type="molecule type" value="Genomic_DNA"/>
</dbReference>
<sequence>MPIDPFAALSAMVRAEAARTETTHTVEPTERRRPPETESEPRPDARRSRTDDRTV</sequence>